<sequence length="158" mass="16723">MTITELTTYTAAPVEHPVSITSAAATLDVQPQTIRRYLRAGKLDRLGDGVSAASVHTYAERRAANITRTRAVPGWHRRRMGRGCPTGGPGAEAEGQGAARTGRGRAGGLRPVRGAVHRRADAPGRRADRADVVPGVRRGGAAAAYRTVTEDHPCRLIA</sequence>
<proteinExistence type="predicted"/>
<evidence type="ECO:0000313" key="3">
    <source>
        <dbReference type="Proteomes" id="UP000234331"/>
    </source>
</evidence>
<name>A0A2I2KN48_9ACTN</name>
<dbReference type="AlphaFoldDB" id="A0A2I2KN48"/>
<feature type="region of interest" description="Disordered" evidence="1">
    <location>
        <begin position="77"/>
        <end position="109"/>
    </location>
</feature>
<evidence type="ECO:0000313" key="2">
    <source>
        <dbReference type="EMBL" id="SNQ47085.1"/>
    </source>
</evidence>
<reference evidence="2 3" key="1">
    <citation type="submission" date="2017-06" db="EMBL/GenBank/DDBJ databases">
        <authorList>
            <person name="Kim H.J."/>
            <person name="Triplett B.A."/>
        </authorList>
    </citation>
    <scope>NUCLEOTIDE SEQUENCE [LARGE SCALE GENOMIC DNA]</scope>
    <source>
        <strain evidence="2">FRACA_ARgP5</strain>
    </source>
</reference>
<protein>
    <submittedName>
        <fullName evidence="2">Uncharacterized protein</fullName>
    </submittedName>
</protein>
<evidence type="ECO:0000256" key="1">
    <source>
        <dbReference type="SAM" id="MobiDB-lite"/>
    </source>
</evidence>
<organism evidence="2 3">
    <name type="scientific">Frankia canadensis</name>
    <dbReference type="NCBI Taxonomy" id="1836972"/>
    <lineage>
        <taxon>Bacteria</taxon>
        <taxon>Bacillati</taxon>
        <taxon>Actinomycetota</taxon>
        <taxon>Actinomycetes</taxon>
        <taxon>Frankiales</taxon>
        <taxon>Frankiaceae</taxon>
        <taxon>Frankia</taxon>
    </lineage>
</organism>
<accession>A0A2I2KN48</accession>
<keyword evidence="3" id="KW-1185">Reference proteome</keyword>
<feature type="compositionally biased region" description="Low complexity" evidence="1">
    <location>
        <begin position="91"/>
        <end position="101"/>
    </location>
</feature>
<gene>
    <name evidence="2" type="ORF">FRACA_170045</name>
</gene>
<dbReference type="EMBL" id="FZMO01000079">
    <property type="protein sequence ID" value="SNQ47085.1"/>
    <property type="molecule type" value="Genomic_DNA"/>
</dbReference>
<dbReference type="Proteomes" id="UP000234331">
    <property type="component" value="Unassembled WGS sequence"/>
</dbReference>